<dbReference type="EMBL" id="CH479182">
    <property type="protein sequence ID" value="EDW34160.1"/>
    <property type="molecule type" value="Genomic_DNA"/>
</dbReference>
<evidence type="ECO:0000313" key="2">
    <source>
        <dbReference type="Proteomes" id="UP000008744"/>
    </source>
</evidence>
<dbReference type="InterPro" id="IPR004119">
    <property type="entry name" value="EcKL"/>
</dbReference>
<dbReference type="HOGENOM" id="CLU_090783_0_0_1"/>
<keyword evidence="2" id="KW-1185">Reference proteome</keyword>
<evidence type="ECO:0000313" key="1">
    <source>
        <dbReference type="EMBL" id="EDW34160.1"/>
    </source>
</evidence>
<dbReference type="KEGG" id="dpe:6591551"/>
<dbReference type="AlphaFoldDB" id="B4GEX5"/>
<sequence>MNESASNDDFNADELVASEWLNEQFVTEVLSNYEMTPELRINMLTFFPASVRGDHYASVRFRAKVEYTKRRGAGASTKSLIIKTMPEQEGHKKEMFADSYLLKTELGMYSTVLPEFERILRRAGDDTNMHGECIFHSLKPRQVMIFEDLVEIGYFVVRDRAPTFEEIRRAYLKLAKCHAVSMKILNK</sequence>
<protein>
    <submittedName>
        <fullName evidence="1">GL22094</fullName>
    </submittedName>
</protein>
<gene>
    <name evidence="1" type="primary">Dper\GL22094</name>
    <name evidence="1" type="ORF">Dper_GL22094</name>
</gene>
<dbReference type="Proteomes" id="UP000008744">
    <property type="component" value="Unassembled WGS sequence"/>
</dbReference>
<proteinExistence type="predicted"/>
<reference evidence="1 2" key="1">
    <citation type="journal article" date="2007" name="Nature">
        <title>Evolution of genes and genomes on the Drosophila phylogeny.</title>
        <authorList>
            <consortium name="Drosophila 12 Genomes Consortium"/>
            <person name="Clark A.G."/>
            <person name="Eisen M.B."/>
            <person name="Smith D.R."/>
            <person name="Bergman C.M."/>
            <person name="Oliver B."/>
            <person name="Markow T.A."/>
            <person name="Kaufman T.C."/>
            <person name="Kellis M."/>
            <person name="Gelbart W."/>
            <person name="Iyer V.N."/>
            <person name="Pollard D.A."/>
            <person name="Sackton T.B."/>
            <person name="Larracuente A.M."/>
            <person name="Singh N.D."/>
            <person name="Abad J.P."/>
            <person name="Abt D.N."/>
            <person name="Adryan B."/>
            <person name="Aguade M."/>
            <person name="Akashi H."/>
            <person name="Anderson W.W."/>
            <person name="Aquadro C.F."/>
            <person name="Ardell D.H."/>
            <person name="Arguello R."/>
            <person name="Artieri C.G."/>
            <person name="Barbash D.A."/>
            <person name="Barker D."/>
            <person name="Barsanti P."/>
            <person name="Batterham P."/>
            <person name="Batzoglou S."/>
            <person name="Begun D."/>
            <person name="Bhutkar A."/>
            <person name="Blanco E."/>
            <person name="Bosak S.A."/>
            <person name="Bradley R.K."/>
            <person name="Brand A.D."/>
            <person name="Brent M.R."/>
            <person name="Brooks A.N."/>
            <person name="Brown R.H."/>
            <person name="Butlin R.K."/>
            <person name="Caggese C."/>
            <person name="Calvi B.R."/>
            <person name="Bernardo de Carvalho A."/>
            <person name="Caspi A."/>
            <person name="Castrezana S."/>
            <person name="Celniker S.E."/>
            <person name="Chang J.L."/>
            <person name="Chapple C."/>
            <person name="Chatterji S."/>
            <person name="Chinwalla A."/>
            <person name="Civetta A."/>
            <person name="Clifton S.W."/>
            <person name="Comeron J.M."/>
            <person name="Costello J.C."/>
            <person name="Coyne J.A."/>
            <person name="Daub J."/>
            <person name="David R.G."/>
            <person name="Delcher A.L."/>
            <person name="Delehaunty K."/>
            <person name="Do C.B."/>
            <person name="Ebling H."/>
            <person name="Edwards K."/>
            <person name="Eickbush T."/>
            <person name="Evans J.D."/>
            <person name="Filipski A."/>
            <person name="Findeiss S."/>
            <person name="Freyhult E."/>
            <person name="Fulton L."/>
            <person name="Fulton R."/>
            <person name="Garcia A.C."/>
            <person name="Gardiner A."/>
            <person name="Garfield D.A."/>
            <person name="Garvin B.E."/>
            <person name="Gibson G."/>
            <person name="Gilbert D."/>
            <person name="Gnerre S."/>
            <person name="Godfrey J."/>
            <person name="Good R."/>
            <person name="Gotea V."/>
            <person name="Gravely B."/>
            <person name="Greenberg A.J."/>
            <person name="Griffiths-Jones S."/>
            <person name="Gross S."/>
            <person name="Guigo R."/>
            <person name="Gustafson E.A."/>
            <person name="Haerty W."/>
            <person name="Hahn M.W."/>
            <person name="Halligan D.L."/>
            <person name="Halpern A.L."/>
            <person name="Halter G.M."/>
            <person name="Han M.V."/>
            <person name="Heger A."/>
            <person name="Hillier L."/>
            <person name="Hinrichs A.S."/>
            <person name="Holmes I."/>
            <person name="Hoskins R.A."/>
            <person name="Hubisz M.J."/>
            <person name="Hultmark D."/>
            <person name="Huntley M.A."/>
            <person name="Jaffe D.B."/>
            <person name="Jagadeeshan S."/>
            <person name="Jeck W.R."/>
            <person name="Johnson J."/>
            <person name="Jones C.D."/>
            <person name="Jordan W.C."/>
            <person name="Karpen G.H."/>
            <person name="Kataoka E."/>
            <person name="Keightley P.D."/>
            <person name="Kheradpour P."/>
            <person name="Kirkness E.F."/>
            <person name="Koerich L.B."/>
            <person name="Kristiansen K."/>
            <person name="Kudrna D."/>
            <person name="Kulathinal R.J."/>
            <person name="Kumar S."/>
            <person name="Kwok R."/>
            <person name="Lander E."/>
            <person name="Langley C.H."/>
            <person name="Lapoint R."/>
            <person name="Lazzaro B.P."/>
            <person name="Lee S.J."/>
            <person name="Levesque L."/>
            <person name="Li R."/>
            <person name="Lin C.F."/>
            <person name="Lin M.F."/>
            <person name="Lindblad-Toh K."/>
            <person name="Llopart A."/>
            <person name="Long M."/>
            <person name="Low L."/>
            <person name="Lozovsky E."/>
            <person name="Lu J."/>
            <person name="Luo M."/>
            <person name="Machado C.A."/>
            <person name="Makalowski W."/>
            <person name="Marzo M."/>
            <person name="Matsuda M."/>
            <person name="Matzkin L."/>
            <person name="McAllister B."/>
            <person name="McBride C.S."/>
            <person name="McKernan B."/>
            <person name="McKernan K."/>
            <person name="Mendez-Lago M."/>
            <person name="Minx P."/>
            <person name="Mollenhauer M.U."/>
            <person name="Montooth K."/>
            <person name="Mount S.M."/>
            <person name="Mu X."/>
            <person name="Myers E."/>
            <person name="Negre B."/>
            <person name="Newfeld S."/>
            <person name="Nielsen R."/>
            <person name="Noor M.A."/>
            <person name="O'Grady P."/>
            <person name="Pachter L."/>
            <person name="Papaceit M."/>
            <person name="Parisi M.J."/>
            <person name="Parisi M."/>
            <person name="Parts L."/>
            <person name="Pedersen J.S."/>
            <person name="Pesole G."/>
            <person name="Phillippy A.M."/>
            <person name="Ponting C.P."/>
            <person name="Pop M."/>
            <person name="Porcelli D."/>
            <person name="Powell J.R."/>
            <person name="Prohaska S."/>
            <person name="Pruitt K."/>
            <person name="Puig M."/>
            <person name="Quesneville H."/>
            <person name="Ram K.R."/>
            <person name="Rand D."/>
            <person name="Rasmussen M.D."/>
            <person name="Reed L.K."/>
            <person name="Reenan R."/>
            <person name="Reily A."/>
            <person name="Remington K.A."/>
            <person name="Rieger T.T."/>
            <person name="Ritchie M.G."/>
            <person name="Robin C."/>
            <person name="Rogers Y.H."/>
            <person name="Rohde C."/>
            <person name="Rozas J."/>
            <person name="Rubenfield M.J."/>
            <person name="Ruiz A."/>
            <person name="Russo S."/>
            <person name="Salzberg S.L."/>
            <person name="Sanchez-Gracia A."/>
            <person name="Saranga D.J."/>
            <person name="Sato H."/>
            <person name="Schaeffer S.W."/>
            <person name="Schatz M.C."/>
            <person name="Schlenke T."/>
            <person name="Schwartz R."/>
            <person name="Segarra C."/>
            <person name="Singh R.S."/>
            <person name="Sirot L."/>
            <person name="Sirota M."/>
            <person name="Sisneros N.B."/>
            <person name="Smith C.D."/>
            <person name="Smith T.F."/>
            <person name="Spieth J."/>
            <person name="Stage D.E."/>
            <person name="Stark A."/>
            <person name="Stephan W."/>
            <person name="Strausberg R.L."/>
            <person name="Strempel S."/>
            <person name="Sturgill D."/>
            <person name="Sutton G."/>
            <person name="Sutton G.G."/>
            <person name="Tao W."/>
            <person name="Teichmann S."/>
            <person name="Tobari Y.N."/>
            <person name="Tomimura Y."/>
            <person name="Tsolas J.M."/>
            <person name="Valente V.L."/>
            <person name="Venter E."/>
            <person name="Venter J.C."/>
            <person name="Vicario S."/>
            <person name="Vieira F.G."/>
            <person name="Vilella A.J."/>
            <person name="Villasante A."/>
            <person name="Walenz B."/>
            <person name="Wang J."/>
            <person name="Wasserman M."/>
            <person name="Watts T."/>
            <person name="Wilson D."/>
            <person name="Wilson R.K."/>
            <person name="Wing R.A."/>
            <person name="Wolfner M.F."/>
            <person name="Wong A."/>
            <person name="Wong G.K."/>
            <person name="Wu C.I."/>
            <person name="Wu G."/>
            <person name="Yamamoto D."/>
            <person name="Yang H.P."/>
            <person name="Yang S.P."/>
            <person name="Yorke J.A."/>
            <person name="Yoshida K."/>
            <person name="Zdobnov E."/>
            <person name="Zhang P."/>
            <person name="Zhang Y."/>
            <person name="Zimin A.V."/>
            <person name="Baldwin J."/>
            <person name="Abdouelleil A."/>
            <person name="Abdulkadir J."/>
            <person name="Abebe A."/>
            <person name="Abera B."/>
            <person name="Abreu J."/>
            <person name="Acer S.C."/>
            <person name="Aftuck L."/>
            <person name="Alexander A."/>
            <person name="An P."/>
            <person name="Anderson E."/>
            <person name="Anderson S."/>
            <person name="Arachi H."/>
            <person name="Azer M."/>
            <person name="Bachantsang P."/>
            <person name="Barry A."/>
            <person name="Bayul T."/>
            <person name="Berlin A."/>
            <person name="Bessette D."/>
            <person name="Bloom T."/>
            <person name="Blye J."/>
            <person name="Boguslavskiy L."/>
            <person name="Bonnet C."/>
            <person name="Boukhgalter B."/>
            <person name="Bourzgui I."/>
            <person name="Brown A."/>
            <person name="Cahill P."/>
            <person name="Channer S."/>
            <person name="Cheshatsang Y."/>
            <person name="Chuda L."/>
            <person name="Citroen M."/>
            <person name="Collymore A."/>
            <person name="Cooke P."/>
            <person name="Costello M."/>
            <person name="D'Aco K."/>
            <person name="Daza R."/>
            <person name="De Haan G."/>
            <person name="DeGray S."/>
            <person name="DeMaso C."/>
            <person name="Dhargay N."/>
            <person name="Dooley K."/>
            <person name="Dooley E."/>
            <person name="Doricent M."/>
            <person name="Dorje P."/>
            <person name="Dorjee K."/>
            <person name="Dupes A."/>
            <person name="Elong R."/>
            <person name="Falk J."/>
            <person name="Farina A."/>
            <person name="Faro S."/>
            <person name="Ferguson D."/>
            <person name="Fisher S."/>
            <person name="Foley C.D."/>
            <person name="Franke A."/>
            <person name="Friedrich D."/>
            <person name="Gadbois L."/>
            <person name="Gearin G."/>
            <person name="Gearin C.R."/>
            <person name="Giannoukos G."/>
            <person name="Goode T."/>
            <person name="Graham J."/>
            <person name="Grandbois E."/>
            <person name="Grewal S."/>
            <person name="Gyaltsen K."/>
            <person name="Hafez N."/>
            <person name="Hagos B."/>
            <person name="Hall J."/>
            <person name="Henson C."/>
            <person name="Hollinger A."/>
            <person name="Honan T."/>
            <person name="Huard M.D."/>
            <person name="Hughes L."/>
            <person name="Hurhula B."/>
            <person name="Husby M.E."/>
            <person name="Kamat A."/>
            <person name="Kanga B."/>
            <person name="Kashin S."/>
            <person name="Khazanovich D."/>
            <person name="Kisner P."/>
            <person name="Lance K."/>
            <person name="Lara M."/>
            <person name="Lee W."/>
            <person name="Lennon N."/>
            <person name="Letendre F."/>
            <person name="LeVine R."/>
            <person name="Lipovsky A."/>
            <person name="Liu X."/>
            <person name="Liu J."/>
            <person name="Liu S."/>
            <person name="Lokyitsang T."/>
            <person name="Lokyitsang Y."/>
            <person name="Lubonja R."/>
            <person name="Lui A."/>
            <person name="MacDonald P."/>
            <person name="Magnisalis V."/>
            <person name="Maru K."/>
            <person name="Matthews C."/>
            <person name="McCusker W."/>
            <person name="McDonough S."/>
            <person name="Mehta T."/>
            <person name="Meldrim J."/>
            <person name="Meneus L."/>
            <person name="Mihai O."/>
            <person name="Mihalev A."/>
            <person name="Mihova T."/>
            <person name="Mittelman R."/>
            <person name="Mlenga V."/>
            <person name="Montmayeur A."/>
            <person name="Mulrain L."/>
            <person name="Navidi A."/>
            <person name="Naylor J."/>
            <person name="Negash T."/>
            <person name="Nguyen T."/>
            <person name="Nguyen N."/>
            <person name="Nicol R."/>
            <person name="Norbu C."/>
            <person name="Norbu N."/>
            <person name="Novod N."/>
            <person name="O'Neill B."/>
            <person name="Osman S."/>
            <person name="Markiewicz E."/>
            <person name="Oyono O.L."/>
            <person name="Patti C."/>
            <person name="Phunkhang P."/>
            <person name="Pierre F."/>
            <person name="Priest M."/>
            <person name="Raghuraman S."/>
            <person name="Rege F."/>
            <person name="Reyes R."/>
            <person name="Rise C."/>
            <person name="Rogov P."/>
            <person name="Ross K."/>
            <person name="Ryan E."/>
            <person name="Settipalli S."/>
            <person name="Shea T."/>
            <person name="Sherpa N."/>
            <person name="Shi L."/>
            <person name="Shih D."/>
            <person name="Sparrow T."/>
            <person name="Spaulding J."/>
            <person name="Stalker J."/>
            <person name="Stange-Thomann N."/>
            <person name="Stavropoulos S."/>
            <person name="Stone C."/>
            <person name="Strader C."/>
            <person name="Tesfaye S."/>
            <person name="Thomson T."/>
            <person name="Thoulutsang Y."/>
            <person name="Thoulutsang D."/>
            <person name="Topham K."/>
            <person name="Topping I."/>
            <person name="Tsamla T."/>
            <person name="Vassiliev H."/>
            <person name="Vo A."/>
            <person name="Wangchuk T."/>
            <person name="Wangdi T."/>
            <person name="Weiand M."/>
            <person name="Wilkinson J."/>
            <person name="Wilson A."/>
            <person name="Yadav S."/>
            <person name="Young G."/>
            <person name="Yu Q."/>
            <person name="Zembek L."/>
            <person name="Zhong D."/>
            <person name="Zimmer A."/>
            <person name="Zwirko Z."/>
            <person name="Jaffe D.B."/>
            <person name="Alvarez P."/>
            <person name="Brockman W."/>
            <person name="Butler J."/>
            <person name="Chin C."/>
            <person name="Gnerre S."/>
            <person name="Grabherr M."/>
            <person name="Kleber M."/>
            <person name="Mauceli E."/>
            <person name="MacCallum I."/>
        </authorList>
    </citation>
    <scope>NUCLEOTIDE SEQUENCE [LARGE SCALE GENOMIC DNA]</scope>
    <source>
        <strain evidence="2">MSH-3 / Tucson 14011-0111.49</strain>
    </source>
</reference>
<dbReference type="OMA" id="PELRINM"/>
<accession>B4GEX5</accession>
<dbReference type="OrthoDB" id="8250698at2759"/>
<name>B4GEX5_DROPE</name>
<organism evidence="2">
    <name type="scientific">Drosophila persimilis</name>
    <name type="common">Fruit fly</name>
    <dbReference type="NCBI Taxonomy" id="7234"/>
    <lineage>
        <taxon>Eukaryota</taxon>
        <taxon>Metazoa</taxon>
        <taxon>Ecdysozoa</taxon>
        <taxon>Arthropoda</taxon>
        <taxon>Hexapoda</taxon>
        <taxon>Insecta</taxon>
        <taxon>Pterygota</taxon>
        <taxon>Neoptera</taxon>
        <taxon>Endopterygota</taxon>
        <taxon>Diptera</taxon>
        <taxon>Brachycera</taxon>
        <taxon>Muscomorpha</taxon>
        <taxon>Ephydroidea</taxon>
        <taxon>Drosophilidae</taxon>
        <taxon>Drosophila</taxon>
        <taxon>Sophophora</taxon>
    </lineage>
</organism>
<dbReference type="Pfam" id="PF02958">
    <property type="entry name" value="EcKL"/>
    <property type="match status" value="1"/>
</dbReference>
<dbReference type="PANTHER" id="PTHR11012:SF12">
    <property type="entry name" value="CHK KINASE-LIKE DOMAIN-CONTAINING PROTEIN-RELATED"/>
    <property type="match status" value="1"/>
</dbReference>
<dbReference type="PANTHER" id="PTHR11012">
    <property type="entry name" value="PROTEIN KINASE-LIKE DOMAIN-CONTAINING"/>
    <property type="match status" value="1"/>
</dbReference>
<dbReference type="PhylomeDB" id="B4GEX5"/>
<dbReference type="eggNOG" id="ENOG502RZD1">
    <property type="taxonomic scope" value="Eukaryota"/>
</dbReference>